<dbReference type="GO" id="GO:0003743">
    <property type="term" value="F:translation initiation factor activity"/>
    <property type="evidence" value="ECO:0007669"/>
    <property type="project" value="UniProtKB-KW"/>
</dbReference>
<dbReference type="KEGG" id="pto:PTO0527"/>
<name>Q6L1P0_PICTO</name>
<dbReference type="InterPro" id="IPR042529">
    <property type="entry name" value="IF_2B-like_C"/>
</dbReference>
<dbReference type="eggNOG" id="arCOG01125">
    <property type="taxonomic scope" value="Archaea"/>
</dbReference>
<protein>
    <submittedName>
        <fullName evidence="5">Translation initiation factor eIF-2b, subunit delta</fullName>
    </submittedName>
</protein>
<dbReference type="PANTHER" id="PTHR45860">
    <property type="entry name" value="TRANSLATION INITIATION FACTOR EIF-2B SUBUNIT ALPHA"/>
    <property type="match status" value="1"/>
</dbReference>
<dbReference type="EMBL" id="AE017261">
    <property type="protein sequence ID" value="AAT43112.1"/>
    <property type="molecule type" value="Genomic_DNA"/>
</dbReference>
<dbReference type="STRING" id="263820.PTO0527"/>
<dbReference type="NCBIfam" id="NF004994">
    <property type="entry name" value="PRK06372.1"/>
    <property type="match status" value="1"/>
</dbReference>
<dbReference type="HOGENOM" id="CLU_092757_0_0_2"/>
<evidence type="ECO:0000313" key="6">
    <source>
        <dbReference type="Proteomes" id="UP000000438"/>
    </source>
</evidence>
<proteinExistence type="inferred from homology"/>
<evidence type="ECO:0000256" key="2">
    <source>
        <dbReference type="ARBA" id="ARBA00022540"/>
    </source>
</evidence>
<dbReference type="InterPro" id="IPR000649">
    <property type="entry name" value="IF-2B-related"/>
</dbReference>
<keyword evidence="3" id="KW-0648">Protein biosynthesis</keyword>
<dbReference type="Proteomes" id="UP000000438">
    <property type="component" value="Chromosome"/>
</dbReference>
<dbReference type="InterPro" id="IPR051501">
    <property type="entry name" value="eIF2B_alpha/beta/delta"/>
</dbReference>
<dbReference type="OrthoDB" id="27639at2157"/>
<dbReference type="PaxDb" id="263820-PTO0527"/>
<dbReference type="SUPFAM" id="SSF100950">
    <property type="entry name" value="NagB/RpiA/CoA transferase-like"/>
    <property type="match status" value="1"/>
</dbReference>
<evidence type="ECO:0000256" key="3">
    <source>
        <dbReference type="ARBA" id="ARBA00022917"/>
    </source>
</evidence>
<comment type="similarity">
    <text evidence="1 4">Belongs to the eIF-2B alpha/beta/delta subunits family.</text>
</comment>
<sequence>MNVKDLYDNKASGTAVAFKIIDFFSHNDIDENIIKDLKKYYFGIGLINYVCDSIISGRTKNLKEGIEKHDKMAIEHAKPLFNDSVIGTISFSSQVLKAFISNREKIKSVYILESMPEREGIDFASLLVKNGIDVVLLHDASIYELSLNVDFCIVGSDTVAYNGGLIHKNGTYPMALSMKYFKKPFYSITISEKINRNFLESSYKNIKNHDWNIDIPYINRFFDYTPPDLIDYYINENGFVKPSDVNI</sequence>
<dbReference type="Pfam" id="PF01008">
    <property type="entry name" value="IF-2B"/>
    <property type="match status" value="1"/>
</dbReference>
<evidence type="ECO:0000256" key="1">
    <source>
        <dbReference type="ARBA" id="ARBA00007251"/>
    </source>
</evidence>
<organism evidence="5 6">
    <name type="scientific">Picrophilus torridus (strain ATCC 700027 / DSM 9790 / JCM 10055 / NBRC 100828 / KAW 2/3)</name>
    <dbReference type="NCBI Taxonomy" id="1122961"/>
    <lineage>
        <taxon>Archaea</taxon>
        <taxon>Methanobacteriati</taxon>
        <taxon>Thermoplasmatota</taxon>
        <taxon>Thermoplasmata</taxon>
        <taxon>Thermoplasmatales</taxon>
        <taxon>Picrophilaceae</taxon>
        <taxon>Picrophilus</taxon>
    </lineage>
</organism>
<dbReference type="RefSeq" id="WP_011177328.1">
    <property type="nucleotide sequence ID" value="NC_005877.1"/>
</dbReference>
<dbReference type="PANTHER" id="PTHR45860:SF1">
    <property type="entry name" value="TRANSLATION INITIATION FACTOR EIF-2B SUBUNIT ALPHA"/>
    <property type="match status" value="1"/>
</dbReference>
<keyword evidence="2 5" id="KW-0396">Initiation factor</keyword>
<evidence type="ECO:0000256" key="4">
    <source>
        <dbReference type="RuleBase" id="RU003814"/>
    </source>
</evidence>
<reference evidence="5 6" key="1">
    <citation type="journal article" date="2004" name="Proc. Natl. Acad. Sci. U.S.A.">
        <title>Genome sequence of Picrophilus torridus and its implications for life around pH 0.</title>
        <authorList>
            <person name="Futterer O."/>
            <person name="Angelov A."/>
            <person name="Liesegang H."/>
            <person name="Gottschalk G."/>
            <person name="Schleper C."/>
            <person name="Schepers B."/>
            <person name="Dock C."/>
            <person name="Antranikian G."/>
            <person name="Liebl W."/>
        </authorList>
    </citation>
    <scope>NUCLEOTIDE SEQUENCE [LARGE SCALE GENOMIC DNA]</scope>
    <source>
        <strain evidence="6">ATCC 700027 / DSM 9790 / JCM 10055 / NBRC 100828</strain>
    </source>
</reference>
<evidence type="ECO:0000313" key="5">
    <source>
        <dbReference type="EMBL" id="AAT43112.1"/>
    </source>
</evidence>
<dbReference type="Gene3D" id="3.40.50.10470">
    <property type="entry name" value="Translation initiation factor eif-2b, domain 2"/>
    <property type="match status" value="1"/>
</dbReference>
<accession>Q6L1P0</accession>
<dbReference type="InterPro" id="IPR037171">
    <property type="entry name" value="NagB/RpiA_transferase-like"/>
</dbReference>
<gene>
    <name evidence="5" type="ordered locus">PTO0527</name>
</gene>
<dbReference type="AlphaFoldDB" id="Q6L1P0"/>
<dbReference type="InParanoid" id="Q6L1P0"/>
<dbReference type="GeneID" id="25392591"/>